<feature type="transmembrane region" description="Helical" evidence="12">
    <location>
        <begin position="308"/>
        <end position="327"/>
    </location>
</feature>
<dbReference type="OrthoDB" id="441412at2759"/>
<dbReference type="PANTHER" id="PTHR10110">
    <property type="entry name" value="SODIUM/HYDROGEN EXCHANGER"/>
    <property type="match status" value="1"/>
</dbReference>
<keyword evidence="5" id="KW-0915">Sodium</keyword>
<feature type="transmembrane region" description="Helical" evidence="12">
    <location>
        <begin position="51"/>
        <end position="68"/>
    </location>
</feature>
<dbReference type="PANTHER" id="PTHR10110:SF197">
    <property type="entry name" value="SODIUM_HYDROGEN EXCHANGER"/>
    <property type="match status" value="1"/>
</dbReference>
<evidence type="ECO:0000256" key="12">
    <source>
        <dbReference type="SAM" id="Phobius"/>
    </source>
</evidence>
<gene>
    <name evidence="14" type="ORF">GPECTOR_3g494</name>
</gene>
<feature type="region of interest" description="Disordered" evidence="11">
    <location>
        <begin position="603"/>
        <end position="629"/>
    </location>
</feature>
<reference evidence="15" key="1">
    <citation type="journal article" date="2016" name="Nat. Commun.">
        <title>The Gonium pectorale genome demonstrates co-option of cell cycle regulation during the evolution of multicellularity.</title>
        <authorList>
            <person name="Hanschen E.R."/>
            <person name="Marriage T.N."/>
            <person name="Ferris P.J."/>
            <person name="Hamaji T."/>
            <person name="Toyoda A."/>
            <person name="Fujiyama A."/>
            <person name="Neme R."/>
            <person name="Noguchi H."/>
            <person name="Minakuchi Y."/>
            <person name="Suzuki M."/>
            <person name="Kawai-Toyooka H."/>
            <person name="Smith D.R."/>
            <person name="Sparks H."/>
            <person name="Anderson J."/>
            <person name="Bakaric R."/>
            <person name="Luria V."/>
            <person name="Karger A."/>
            <person name="Kirschner M.W."/>
            <person name="Durand P.M."/>
            <person name="Michod R.E."/>
            <person name="Nozaki H."/>
            <person name="Olson B.J."/>
        </authorList>
    </citation>
    <scope>NUCLEOTIDE SEQUENCE [LARGE SCALE GENOMIC DNA]</scope>
    <source>
        <strain evidence="15">NIES-2863</strain>
    </source>
</reference>
<feature type="transmembrane region" description="Helical" evidence="12">
    <location>
        <begin position="75"/>
        <end position="92"/>
    </location>
</feature>
<feature type="region of interest" description="Disordered" evidence="11">
    <location>
        <begin position="668"/>
        <end position="707"/>
    </location>
</feature>
<feature type="compositionally biased region" description="Low complexity" evidence="11">
    <location>
        <begin position="2175"/>
        <end position="2186"/>
    </location>
</feature>
<organism evidence="14 15">
    <name type="scientific">Gonium pectorale</name>
    <name type="common">Green alga</name>
    <dbReference type="NCBI Taxonomy" id="33097"/>
    <lineage>
        <taxon>Eukaryota</taxon>
        <taxon>Viridiplantae</taxon>
        <taxon>Chlorophyta</taxon>
        <taxon>core chlorophytes</taxon>
        <taxon>Chlorophyceae</taxon>
        <taxon>CS clade</taxon>
        <taxon>Chlamydomonadales</taxon>
        <taxon>Volvocaceae</taxon>
        <taxon>Gonium</taxon>
    </lineage>
</organism>
<dbReference type="GO" id="GO:0098719">
    <property type="term" value="P:sodium ion import across plasma membrane"/>
    <property type="evidence" value="ECO:0007669"/>
    <property type="project" value="TreeGrafter"/>
</dbReference>
<protein>
    <recommendedName>
        <fullName evidence="13">Cation/H+ exchanger transmembrane domain-containing protein</fullName>
    </recommendedName>
</protein>
<evidence type="ECO:0000256" key="3">
    <source>
        <dbReference type="ARBA" id="ARBA00022692"/>
    </source>
</evidence>
<dbReference type="Gene3D" id="6.10.140.1330">
    <property type="match status" value="1"/>
</dbReference>
<dbReference type="GO" id="GO:0051453">
    <property type="term" value="P:regulation of intracellular pH"/>
    <property type="evidence" value="ECO:0007669"/>
    <property type="project" value="TreeGrafter"/>
</dbReference>
<evidence type="ECO:0000256" key="1">
    <source>
        <dbReference type="ARBA" id="ARBA00004141"/>
    </source>
</evidence>
<feature type="compositionally biased region" description="Low complexity" evidence="11">
    <location>
        <begin position="670"/>
        <end position="691"/>
    </location>
</feature>
<feature type="region of interest" description="Disordered" evidence="11">
    <location>
        <begin position="1917"/>
        <end position="1966"/>
    </location>
</feature>
<evidence type="ECO:0000313" key="14">
    <source>
        <dbReference type="EMBL" id="KXZ55365.1"/>
    </source>
</evidence>
<feature type="domain" description="Cation/H+ exchanger transmembrane" evidence="13">
    <location>
        <begin position="111"/>
        <end position="494"/>
    </location>
</feature>
<dbReference type="InterPro" id="IPR006153">
    <property type="entry name" value="Cation/H_exchanger_TM"/>
</dbReference>
<dbReference type="GO" id="GO:0015385">
    <property type="term" value="F:sodium:proton antiporter activity"/>
    <property type="evidence" value="ECO:0007669"/>
    <property type="project" value="InterPro"/>
</dbReference>
<feature type="transmembrane region" description="Helical" evidence="12">
    <location>
        <begin position="250"/>
        <end position="271"/>
    </location>
</feature>
<keyword evidence="15" id="KW-1185">Reference proteome</keyword>
<dbReference type="GO" id="GO:0015386">
    <property type="term" value="F:potassium:proton antiporter activity"/>
    <property type="evidence" value="ECO:0007669"/>
    <property type="project" value="TreeGrafter"/>
</dbReference>
<feature type="compositionally biased region" description="Low complexity" evidence="11">
    <location>
        <begin position="949"/>
        <end position="968"/>
    </location>
</feature>
<dbReference type="EMBL" id="LSYV01000004">
    <property type="protein sequence ID" value="KXZ55365.1"/>
    <property type="molecule type" value="Genomic_DNA"/>
</dbReference>
<evidence type="ECO:0000256" key="7">
    <source>
        <dbReference type="ARBA" id="ARBA00023136"/>
    </source>
</evidence>
<keyword evidence="7 12" id="KW-0472">Membrane</keyword>
<keyword evidence="2" id="KW-0813">Transport</keyword>
<name>A0A150GZW9_GONPE</name>
<feature type="compositionally biased region" description="Pro residues" evidence="11">
    <location>
        <begin position="1150"/>
        <end position="1160"/>
    </location>
</feature>
<dbReference type="GO" id="GO:0005886">
    <property type="term" value="C:plasma membrane"/>
    <property type="evidence" value="ECO:0007669"/>
    <property type="project" value="TreeGrafter"/>
</dbReference>
<evidence type="ECO:0000256" key="8">
    <source>
        <dbReference type="ARBA" id="ARBA00023201"/>
    </source>
</evidence>
<accession>A0A150GZW9</accession>
<evidence type="ECO:0000256" key="10">
    <source>
        <dbReference type="ARBA" id="ARBA00047912"/>
    </source>
</evidence>
<feature type="region of interest" description="Disordered" evidence="11">
    <location>
        <begin position="817"/>
        <end position="871"/>
    </location>
</feature>
<dbReference type="InterPro" id="IPR018422">
    <property type="entry name" value="Cation/H_exchanger_CPA1"/>
</dbReference>
<feature type="region of interest" description="Disordered" evidence="11">
    <location>
        <begin position="1349"/>
        <end position="1369"/>
    </location>
</feature>
<feature type="compositionally biased region" description="Low complexity" evidence="11">
    <location>
        <begin position="1947"/>
        <end position="1966"/>
    </location>
</feature>
<dbReference type="Proteomes" id="UP000075714">
    <property type="component" value="Unassembled WGS sequence"/>
</dbReference>
<evidence type="ECO:0000256" key="2">
    <source>
        <dbReference type="ARBA" id="ARBA00022448"/>
    </source>
</evidence>
<evidence type="ECO:0000256" key="5">
    <source>
        <dbReference type="ARBA" id="ARBA00023053"/>
    </source>
</evidence>
<dbReference type="SUPFAM" id="SSF51206">
    <property type="entry name" value="cAMP-binding domain-like"/>
    <property type="match status" value="1"/>
</dbReference>
<comment type="caution">
    <text evidence="14">The sequence shown here is derived from an EMBL/GenBank/DDBJ whole genome shotgun (WGS) entry which is preliminary data.</text>
</comment>
<feature type="region of interest" description="Disordered" evidence="11">
    <location>
        <begin position="1107"/>
        <end position="1200"/>
    </location>
</feature>
<sequence>MDILPLASSSLRALLSGGGSVKSDFCFKQNVTYAHRVDNPEEWNWCLTPDGGYDAVFFAGLAIVAMCLASPRWDALVVLFFGGIYFIFSHYWNLEHVSNAVALWLGMRPADIFVFVFLPPFLLDLSVRIDFFMLKKVAFNIAFMAFFMVAASALILIPFMLYALDLASSGWTAAYVALFGSMIASTDAASVSAVLRSGGGPEILSVLLEGESLFNDASSLTLFEIFKEVVLNAEKTTLAHDLQGIVVKTIWSAFTGICIGLAMGIFTRWIYAWLQHRNMEAQAEVAWSVAGAYLSFYIAQVWCKGSGCIGSVAFGLYGSATLLWGMSTKARLSGIFSQFWAVMTFIINGLIFFYVGASCVNFTIRSSQSLYDASGGIDLVKILLYKLPLIFLASFALRFVLILGSFKLLQVTRLSEGLSIQEVIFVTVGGLRGSLSLVLAQSAATLASSHTGSEGQASEAVATERRVKAEIAIYTAGYVILTLLVNAPLCGPLLTALGLDKIRREQLAMRGEVKKLFRNFTGNSIEDLAAGQDEDELLQGLDWAMLRHLTDFDRHLDKELPEEQPSVHWFRCTCAFWWRLFSAPGRLVAWARGQLRAGAAGDSLEGELDREEEAHRQKQEADLRRATNFNMRDLANSSRAANGSITAGQPLSGNSTFARAPTTLIIRDPSSAAGTAARRALTSASSATGHSGTRRPGSAPAAVRGASQKRMSTLVVSGASVAADVSVRNGGYGRSGSRFLEGAVAGPTPVTSSRVAPALPPPELNTIAEREVDVALTLPPPPPAMLATFADTAGGAAGEGVGSGLLDPQMIELTEADSAERKPQPLSPVASSPVPPTSTPAPDAAAGIKSESAVTEARPAAPALSQPSGGDSMIEAALTQALAEEDKAQGAEAVAAADAQLQPGMSPANSLKLEKQQLPASPFATGVPVTPTSPGPVHRTASARPSPLSRPTASGGSPSPSPLSRLGHGTSGPLSRAVIPGGAAAGGGTAGSVHHSASASDLQAAEQANVAREAGEAYRAGAGDATGQDLLQSILVIRPGAAGRAVGMPMAASGLRPSSSVRLVQRLGDDTGRGLEALRADAAGAPGARPLGRSSVRAAGMPAAALDVPGTSLEGTVPSPARERQLGRGSMTSPSAGGRPLGRGSGVYAQPPPGSEPPSLGPYEFALPEDTPATATTGRASFQRPRDGEEPVAGGGGGALARTSVRAGGQPAAMGGALGRSSMRVGQRGLGAASIHLARIYDNETGAADGALARPSFAPEAAMPHPRGPSITGAAAAQPEPLVSAMSRRQPYPAQAGSAAAAVAAAAGAGGSSGRQQVATAVAQQQYQLGANSKGGHLLSLIRRSATPGAGANGGAGGSLPRDTSGRGTEGLARRTRFADGNTATALARASASGGLGQSSAAALNDLEGGGLEAVHQPLLAEYRMRLLAGLRQYYRQKHAAGSLSPESYKVLSYVTDQSAHEPERPLRLWAMVRQEVGSGAIMQAEASVYFKLKLWTAAAKTSVNPLVRAVVPRLLVPFVWLLSSHISATTLRGLETAVELWASLTQSLQTHWLQYSGVHGELLLEEVQHEADGAWSYIIERRIEAPNKFGAVQTHRAVIEVLTQQQAFVREMNEGGMIDESECRKIVELVERRLQLLARRGPRWRQPTVSDILSSTPFLRGVPQRVVDWIRKQSRMEVYQQGAAIWDMGRKHTSSEPDGLIIVIRGVVRMMVEHEGTLTPYYLGAGGVGGLVSCVLEANVPGMSSAAAYAEGNAMGKGPVVMHIPWSVLQARAAERGKPGVVVRKFSREEGMPAYQALELQLYRTAAVYVLDLLRHQVTLQFSAFIRNSLLTILSSERLAGPTARRQRIRLLLQPAAADYHVDGGIDWISELLSADLPTARLLLDPPTAAANAHGSTAAAAAAVATALAERKQAQRTAGTAAAEELSAPQPLSHFSPGLARRSPGLARRSPSLASRSGDSPAGGASGRAVAASVWVEAMYKAIAAATGAVLDIIRAALKDASLVVLRPGQGIVQKTTMVLIQGSLEPAPLAAADGTGGTGGDGGPFVASPNELHVAPSLMVWVSDYFEGELVAQRPLEVVAGRSGATLLVWGLDPEGLVIDFGGGNKEGKEGGEPSLNADSATVDKEAAVAKRPSGALLAARSVTTSEAGGGGKGSAAGGAVAAAADVRVTTSIGSSSATGSAAGPVSERANGGGEGPGPVLEAVLESAASASVQSPVRERGQ</sequence>
<keyword evidence="6" id="KW-0406">Ion transport</keyword>
<comment type="catalytic activity">
    <reaction evidence="10">
        <text>K(+)(in) + H(+)(out) = K(+)(out) + H(+)(in)</text>
        <dbReference type="Rhea" id="RHEA:29467"/>
        <dbReference type="ChEBI" id="CHEBI:15378"/>
        <dbReference type="ChEBI" id="CHEBI:29103"/>
    </reaction>
</comment>
<proteinExistence type="predicted"/>
<feature type="compositionally biased region" description="Low complexity" evidence="11">
    <location>
        <begin position="991"/>
        <end position="1000"/>
    </location>
</feature>
<comment type="catalytic activity">
    <reaction evidence="9">
        <text>Na(+)(in) + H(+)(out) = Na(+)(out) + H(+)(in)</text>
        <dbReference type="Rhea" id="RHEA:29419"/>
        <dbReference type="ChEBI" id="CHEBI:15378"/>
        <dbReference type="ChEBI" id="CHEBI:29101"/>
    </reaction>
</comment>
<feature type="transmembrane region" description="Helical" evidence="12">
    <location>
        <begin position="339"/>
        <end position="364"/>
    </location>
</feature>
<feature type="compositionally biased region" description="Basic and acidic residues" evidence="11">
    <location>
        <begin position="612"/>
        <end position="625"/>
    </location>
</feature>
<feature type="region of interest" description="Disordered" evidence="11">
    <location>
        <begin position="922"/>
        <end position="1008"/>
    </location>
</feature>
<feature type="compositionally biased region" description="Low complexity" evidence="11">
    <location>
        <begin position="925"/>
        <end position="937"/>
    </location>
</feature>
<evidence type="ECO:0000256" key="9">
    <source>
        <dbReference type="ARBA" id="ARBA00047524"/>
    </source>
</evidence>
<evidence type="ECO:0000256" key="4">
    <source>
        <dbReference type="ARBA" id="ARBA00022989"/>
    </source>
</evidence>
<evidence type="ECO:0000313" key="15">
    <source>
        <dbReference type="Proteomes" id="UP000075714"/>
    </source>
</evidence>
<evidence type="ECO:0000256" key="6">
    <source>
        <dbReference type="ARBA" id="ARBA00023065"/>
    </source>
</evidence>
<keyword evidence="3 12" id="KW-0812">Transmembrane</keyword>
<comment type="subcellular location">
    <subcellularLocation>
        <location evidence="1">Membrane</location>
        <topology evidence="1">Multi-pass membrane protein</topology>
    </subcellularLocation>
</comment>
<evidence type="ECO:0000256" key="11">
    <source>
        <dbReference type="SAM" id="MobiDB-lite"/>
    </source>
</evidence>
<feature type="transmembrane region" description="Helical" evidence="12">
    <location>
        <begin position="112"/>
        <end position="129"/>
    </location>
</feature>
<dbReference type="Pfam" id="PF00999">
    <property type="entry name" value="Na_H_Exchanger"/>
    <property type="match status" value="1"/>
</dbReference>
<feature type="transmembrane region" description="Helical" evidence="12">
    <location>
        <begin position="141"/>
        <end position="164"/>
    </location>
</feature>
<feature type="region of interest" description="Disordered" evidence="11">
    <location>
        <begin position="2175"/>
        <end position="2202"/>
    </location>
</feature>
<feature type="transmembrane region" description="Helical" evidence="12">
    <location>
        <begin position="384"/>
        <end position="406"/>
    </location>
</feature>
<dbReference type="InterPro" id="IPR018490">
    <property type="entry name" value="cNMP-bd_dom_sf"/>
</dbReference>
<keyword evidence="4 12" id="KW-1133">Transmembrane helix</keyword>
<evidence type="ECO:0000259" key="13">
    <source>
        <dbReference type="Pfam" id="PF00999"/>
    </source>
</evidence>
<keyword evidence="8" id="KW-0739">Sodium transport</keyword>